<dbReference type="EMBL" id="CM042885">
    <property type="protein sequence ID" value="KAI4364830.1"/>
    <property type="molecule type" value="Genomic_DNA"/>
</dbReference>
<accession>A0ACB9QEL3</accession>
<dbReference type="Proteomes" id="UP001057402">
    <property type="component" value="Chromosome 6"/>
</dbReference>
<gene>
    <name evidence="1" type="ORF">MLD38_020870</name>
</gene>
<keyword evidence="2" id="KW-1185">Reference proteome</keyword>
<proteinExistence type="predicted"/>
<evidence type="ECO:0000313" key="2">
    <source>
        <dbReference type="Proteomes" id="UP001057402"/>
    </source>
</evidence>
<reference evidence="2" key="1">
    <citation type="journal article" date="2023" name="Front. Plant Sci.">
        <title>Chromosomal-level genome assembly of Melastoma candidum provides insights into trichome evolution.</title>
        <authorList>
            <person name="Zhong Y."/>
            <person name="Wu W."/>
            <person name="Sun C."/>
            <person name="Zou P."/>
            <person name="Liu Y."/>
            <person name="Dai S."/>
            <person name="Zhou R."/>
        </authorList>
    </citation>
    <scope>NUCLEOTIDE SEQUENCE [LARGE SCALE GENOMIC DNA]</scope>
</reference>
<comment type="caution">
    <text evidence="1">The sequence shown here is derived from an EMBL/GenBank/DDBJ whole genome shotgun (WGS) entry which is preliminary data.</text>
</comment>
<evidence type="ECO:0000313" key="1">
    <source>
        <dbReference type="EMBL" id="KAI4364830.1"/>
    </source>
</evidence>
<protein>
    <submittedName>
        <fullName evidence="1">Uncharacterized protein</fullName>
    </submittedName>
</protein>
<name>A0ACB9QEL3_9MYRT</name>
<sequence length="129" mass="14106">MSNMRSIRLSFVAALLLLAAMQSVHITEAVTWECAFSCFTGCIGADIPMYPLCVFGCLIVSCKYQPPIPPALEHADHPQTIISDPRLQCKIGCVMVKCMSARNRSSKDKKSQKCINSCAVGCHSPIKKN</sequence>
<organism evidence="1 2">
    <name type="scientific">Melastoma candidum</name>
    <dbReference type="NCBI Taxonomy" id="119954"/>
    <lineage>
        <taxon>Eukaryota</taxon>
        <taxon>Viridiplantae</taxon>
        <taxon>Streptophyta</taxon>
        <taxon>Embryophyta</taxon>
        <taxon>Tracheophyta</taxon>
        <taxon>Spermatophyta</taxon>
        <taxon>Magnoliopsida</taxon>
        <taxon>eudicotyledons</taxon>
        <taxon>Gunneridae</taxon>
        <taxon>Pentapetalae</taxon>
        <taxon>rosids</taxon>
        <taxon>malvids</taxon>
        <taxon>Myrtales</taxon>
        <taxon>Melastomataceae</taxon>
        <taxon>Melastomatoideae</taxon>
        <taxon>Melastomateae</taxon>
        <taxon>Melastoma</taxon>
    </lineage>
</organism>